<evidence type="ECO:0000313" key="1">
    <source>
        <dbReference type="EMBL" id="GJC86259.1"/>
    </source>
</evidence>
<keyword evidence="2" id="KW-1185">Reference proteome</keyword>
<sequence length="139" mass="14965">MQSLDTAFDGSFVPLSSVPLVLHIHDTGLLPPYSSKGLVCVIQEVVNLYLQIPSRHLRLGVIPATLGTATLVAAVLHANAPLLLTANTQAAVDWHYNVRPHRLRHKTDANVNVNINATIGVFILNLHAATHDLCGALMV</sequence>
<protein>
    <submittedName>
        <fullName evidence="1">Uncharacterized protein</fullName>
    </submittedName>
</protein>
<name>A0AA37LVF9_9PEZI</name>
<dbReference type="EMBL" id="BPPX01000021">
    <property type="protein sequence ID" value="GJC86259.1"/>
    <property type="molecule type" value="Genomic_DNA"/>
</dbReference>
<organism evidence="1 2">
    <name type="scientific">Colletotrichum liriopes</name>
    <dbReference type="NCBI Taxonomy" id="708192"/>
    <lineage>
        <taxon>Eukaryota</taxon>
        <taxon>Fungi</taxon>
        <taxon>Dikarya</taxon>
        <taxon>Ascomycota</taxon>
        <taxon>Pezizomycotina</taxon>
        <taxon>Sordariomycetes</taxon>
        <taxon>Hypocreomycetidae</taxon>
        <taxon>Glomerellales</taxon>
        <taxon>Glomerellaceae</taxon>
        <taxon>Colletotrichum</taxon>
        <taxon>Colletotrichum spaethianum species complex</taxon>
    </lineage>
</organism>
<evidence type="ECO:0000313" key="2">
    <source>
        <dbReference type="Proteomes" id="UP001055172"/>
    </source>
</evidence>
<dbReference type="Proteomes" id="UP001055172">
    <property type="component" value="Unassembled WGS sequence"/>
</dbReference>
<comment type="caution">
    <text evidence="1">The sequence shown here is derived from an EMBL/GenBank/DDBJ whole genome shotgun (WGS) entry which is preliminary data.</text>
</comment>
<reference evidence="1 2" key="1">
    <citation type="submission" date="2021-07" db="EMBL/GenBank/DDBJ databases">
        <title>Genome data of Colletotrichum spaethianum.</title>
        <authorList>
            <person name="Utami Y.D."/>
            <person name="Hiruma K."/>
        </authorList>
    </citation>
    <scope>NUCLEOTIDE SEQUENCE [LARGE SCALE GENOMIC DNA]</scope>
    <source>
        <strain evidence="1 2">MAFF 242679</strain>
    </source>
</reference>
<proteinExistence type="predicted"/>
<accession>A0AA37LVF9</accession>
<dbReference type="AlphaFoldDB" id="A0AA37LVF9"/>
<gene>
    <name evidence="1" type="ORF">ColLi_09097</name>
</gene>